<dbReference type="RefSeq" id="WP_106052562.1">
    <property type="nucleotide sequence ID" value="NZ_JABAEW010000044.1"/>
</dbReference>
<dbReference type="InterPro" id="IPR039564">
    <property type="entry name" value="Peptidase_C39-like"/>
</dbReference>
<dbReference type="PROSITE" id="PS51257">
    <property type="entry name" value="PROKAR_LIPOPROTEIN"/>
    <property type="match status" value="1"/>
</dbReference>
<dbReference type="Pfam" id="PF13529">
    <property type="entry name" value="Peptidase_C39_2"/>
    <property type="match status" value="1"/>
</dbReference>
<dbReference type="Proteomes" id="UP000576225">
    <property type="component" value="Unassembled WGS sequence"/>
</dbReference>
<dbReference type="Gene3D" id="3.90.70.10">
    <property type="entry name" value="Cysteine proteinases"/>
    <property type="match status" value="1"/>
</dbReference>
<accession>A0A848B3U6</accession>
<reference evidence="2 3" key="1">
    <citation type="submission" date="2020-04" db="EMBL/GenBank/DDBJ databases">
        <authorList>
            <person name="Hitch T.C.A."/>
            <person name="Wylensek D."/>
            <person name="Clavel T."/>
        </authorList>
    </citation>
    <scope>NUCLEOTIDE SEQUENCE [LARGE SCALE GENOMIC DNA]</scope>
    <source>
        <strain evidence="2 3">COR2-253-APC-1A</strain>
    </source>
</reference>
<name>A0A848B3U6_9BACT</name>
<gene>
    <name evidence="2" type="ORF">HF882_17475</name>
</gene>
<protein>
    <recommendedName>
        <fullName evidence="1">Peptidase C39-like domain-containing protein</fullName>
    </recommendedName>
</protein>
<dbReference type="EMBL" id="JABAEW010000044">
    <property type="protein sequence ID" value="NMD88380.1"/>
    <property type="molecule type" value="Genomic_DNA"/>
</dbReference>
<feature type="domain" description="Peptidase C39-like" evidence="1">
    <location>
        <begin position="51"/>
        <end position="187"/>
    </location>
</feature>
<proteinExistence type="predicted"/>
<dbReference type="AlphaFoldDB" id="A0A848B3U6"/>
<evidence type="ECO:0000259" key="1">
    <source>
        <dbReference type="Pfam" id="PF13529"/>
    </source>
</evidence>
<evidence type="ECO:0000313" key="2">
    <source>
        <dbReference type="EMBL" id="NMD88380.1"/>
    </source>
</evidence>
<comment type="caution">
    <text evidence="2">The sequence shown here is derived from an EMBL/GenBank/DDBJ whole genome shotgun (WGS) entry which is preliminary data.</text>
</comment>
<organism evidence="2 3">
    <name type="scientific">Victivallis vadensis</name>
    <dbReference type="NCBI Taxonomy" id="172901"/>
    <lineage>
        <taxon>Bacteria</taxon>
        <taxon>Pseudomonadati</taxon>
        <taxon>Lentisphaerota</taxon>
        <taxon>Lentisphaeria</taxon>
        <taxon>Victivallales</taxon>
        <taxon>Victivallaceae</taxon>
        <taxon>Victivallis</taxon>
    </lineage>
</organism>
<evidence type="ECO:0000313" key="3">
    <source>
        <dbReference type="Proteomes" id="UP000576225"/>
    </source>
</evidence>
<sequence length="234" mass="26286">MRNFNGKVLFMLVVAAAAYFLIGCAASPSPYYISHDFTQGNPTKTLICLSNFRPRQQKTEFTCGAACALMVLDYYGENDISEEELSVELDVRTDSNPREDGGFGCSTEALANIFRSRGFSVQASTDRKEPYFATVESFAEFVSGSLKQNSPIMVENVAWGGHWVVIIGYDNMGTDTVCDDVLVFADPYDTSDHKQDGYVIKSFERFYYEWFDAGILHPGITRQQFVRPRLADCR</sequence>